<protein>
    <submittedName>
        <fullName evidence="1">Uncharacterized protein</fullName>
    </submittedName>
</protein>
<gene>
    <name evidence="1" type="ORF">Vadar_011996</name>
</gene>
<organism evidence="1 2">
    <name type="scientific">Vaccinium darrowii</name>
    <dbReference type="NCBI Taxonomy" id="229202"/>
    <lineage>
        <taxon>Eukaryota</taxon>
        <taxon>Viridiplantae</taxon>
        <taxon>Streptophyta</taxon>
        <taxon>Embryophyta</taxon>
        <taxon>Tracheophyta</taxon>
        <taxon>Spermatophyta</taxon>
        <taxon>Magnoliopsida</taxon>
        <taxon>eudicotyledons</taxon>
        <taxon>Gunneridae</taxon>
        <taxon>Pentapetalae</taxon>
        <taxon>asterids</taxon>
        <taxon>Ericales</taxon>
        <taxon>Ericaceae</taxon>
        <taxon>Vaccinioideae</taxon>
        <taxon>Vaccinieae</taxon>
        <taxon>Vaccinium</taxon>
    </lineage>
</organism>
<reference evidence="1 2" key="1">
    <citation type="journal article" date="2021" name="Hortic Res">
        <title>High-quality reference genome and annotation aids understanding of berry development for evergreen blueberry (Vaccinium darrowii).</title>
        <authorList>
            <person name="Yu J."/>
            <person name="Hulse-Kemp A.M."/>
            <person name="Babiker E."/>
            <person name="Staton M."/>
        </authorList>
    </citation>
    <scope>NUCLEOTIDE SEQUENCE [LARGE SCALE GENOMIC DNA]</scope>
    <source>
        <strain evidence="2">cv. NJ 8807/NJ 8810</strain>
        <tissue evidence="1">Young leaf</tissue>
    </source>
</reference>
<evidence type="ECO:0000313" key="1">
    <source>
        <dbReference type="EMBL" id="KAH7865849.1"/>
    </source>
</evidence>
<sequence length="629" mass="69611">MGRVSTCIFSVTLFLAFMMVSSQEEQLKRVLVQFMAKLLPEERGPNFGWNLTSDPCKDRWSGVSCDSTLLVVKKIVLDQFNLTGFLDVASLCNVTALSILSLNNNHLGGGIPSEISNCRVLTHLYLSGNHFSGILPLSLPQLGNLKRLDVSYNDFSGQIPDLSRILGLLTFFAQNNQLSGRIPNFDFSNLVYFNVSNNNLSGLIPSTAVGHFGLDSFSGNPQLCGDPLPNQCPPPPPPPPPSLLDKKSKTTSKTDYLIYSGYGILGIALVLLVFTFIMYKRKKAAERENTGGTKSNETNIGSSMEFKTGGRYASEYSMTSRESGKNSSSLVVFANPAEYELKFDDLLKSPAELVGRGKYGSLFKVMLDGGLTMAVKRIRNVGIPREDFKKQMKKIDRVKHPNVLPVVAYYCSQQEKLLVYEFQHNGSLFKLLHEPRNGQVFDWGSRLGVAAIVAQALAFMHEKLRNNGIAHGNLKSTNILFNNDMEPCVSEYGLMVVENDQDQSMEFSTDSIRSNHLPTTARGYSAFKVDVYSFGVILLEMLTGKMVQDGALNDLGRWVHSVVSEEWTVEVFDKALLLEGANEERMVNLLQVALKCINPSPEARPSMGQVAEMINSIKEEEEKSLGSEL</sequence>
<proteinExistence type="predicted"/>
<name>A0ACB7ZJ37_9ERIC</name>
<dbReference type="EMBL" id="CM037159">
    <property type="protein sequence ID" value="KAH7865849.1"/>
    <property type="molecule type" value="Genomic_DNA"/>
</dbReference>
<accession>A0ACB7ZJ37</accession>
<evidence type="ECO:0000313" key="2">
    <source>
        <dbReference type="Proteomes" id="UP000828048"/>
    </source>
</evidence>
<dbReference type="Proteomes" id="UP000828048">
    <property type="component" value="Chromosome 9"/>
</dbReference>
<keyword evidence="2" id="KW-1185">Reference proteome</keyword>
<comment type="caution">
    <text evidence="1">The sequence shown here is derived from an EMBL/GenBank/DDBJ whole genome shotgun (WGS) entry which is preliminary data.</text>
</comment>